<evidence type="ECO:0000313" key="4">
    <source>
        <dbReference type="Proteomes" id="UP000437970"/>
    </source>
</evidence>
<dbReference type="AlphaFoldDB" id="A0A7X1Y322"/>
<accession>A0A7X1Y322</accession>
<feature type="non-terminal residue" evidence="3">
    <location>
        <position position="65"/>
    </location>
</feature>
<name>A0A7X1Y322_9PSED</name>
<dbReference type="InterPro" id="IPR025330">
    <property type="entry name" value="DUF4236"/>
</dbReference>
<evidence type="ECO:0000259" key="2">
    <source>
        <dbReference type="Pfam" id="PF14020"/>
    </source>
</evidence>
<dbReference type="RefSeq" id="WP_153383312.1">
    <property type="nucleotide sequence ID" value="NZ_WIVW01000148.1"/>
</dbReference>
<feature type="region of interest" description="Disordered" evidence="1">
    <location>
        <begin position="39"/>
        <end position="65"/>
    </location>
</feature>
<dbReference type="Proteomes" id="UP000437970">
    <property type="component" value="Unassembled WGS sequence"/>
</dbReference>
<organism evidence="3 4">
    <name type="scientific">Pseudomonas helleri</name>
    <dbReference type="NCBI Taxonomy" id="1608996"/>
    <lineage>
        <taxon>Bacteria</taxon>
        <taxon>Pseudomonadati</taxon>
        <taxon>Pseudomonadota</taxon>
        <taxon>Gammaproteobacteria</taxon>
        <taxon>Pseudomonadales</taxon>
        <taxon>Pseudomonadaceae</taxon>
        <taxon>Pseudomonas</taxon>
    </lineage>
</organism>
<evidence type="ECO:0000256" key="1">
    <source>
        <dbReference type="SAM" id="MobiDB-lite"/>
    </source>
</evidence>
<dbReference type="EMBL" id="WIVW01000148">
    <property type="protein sequence ID" value="MQU29710.1"/>
    <property type="molecule type" value="Genomic_DNA"/>
</dbReference>
<feature type="compositionally biased region" description="Polar residues" evidence="1">
    <location>
        <begin position="42"/>
        <end position="56"/>
    </location>
</feature>
<evidence type="ECO:0000313" key="3">
    <source>
        <dbReference type="EMBL" id="MQU29710.1"/>
    </source>
</evidence>
<dbReference type="Pfam" id="PF14020">
    <property type="entry name" value="DUF4236"/>
    <property type="match status" value="1"/>
</dbReference>
<feature type="domain" description="DUF4236" evidence="2">
    <location>
        <begin position="3"/>
        <end position="46"/>
    </location>
</feature>
<proteinExistence type="predicted"/>
<reference evidence="3 4" key="1">
    <citation type="submission" date="2019-10" db="EMBL/GenBank/DDBJ databases">
        <title>Evaluation of single-gene subtyping targets for Pseudomonas.</title>
        <authorList>
            <person name="Reichler S.J."/>
            <person name="Orsi R.H."/>
            <person name="Wiedmann M."/>
            <person name="Martin N.H."/>
            <person name="Murphy S.I."/>
        </authorList>
    </citation>
    <scope>NUCLEOTIDE SEQUENCE [LARGE SCALE GENOMIC DNA]</scope>
    <source>
        <strain evidence="3 4">FSL R10-1984</strain>
    </source>
</reference>
<sequence>MRFSFRKRVKIAPGIYVNLGKKGVSSLSVGAKGATVNFKGKTGSSQPGHRSSNGLTYSEYMRAPH</sequence>
<protein>
    <submittedName>
        <fullName evidence="3">DUF4236 domain-containing protein</fullName>
    </submittedName>
</protein>
<comment type="caution">
    <text evidence="3">The sequence shown here is derived from an EMBL/GenBank/DDBJ whole genome shotgun (WGS) entry which is preliminary data.</text>
</comment>
<gene>
    <name evidence="3" type="ORF">GHO29_25050</name>
</gene>